<comment type="caution">
    <text evidence="1">The sequence shown here is derived from an EMBL/GenBank/DDBJ whole genome shotgun (WGS) entry which is preliminary data.</text>
</comment>
<organism evidence="1 2">
    <name type="scientific">Kingdonia uniflora</name>
    <dbReference type="NCBI Taxonomy" id="39325"/>
    <lineage>
        <taxon>Eukaryota</taxon>
        <taxon>Viridiplantae</taxon>
        <taxon>Streptophyta</taxon>
        <taxon>Embryophyta</taxon>
        <taxon>Tracheophyta</taxon>
        <taxon>Spermatophyta</taxon>
        <taxon>Magnoliopsida</taxon>
        <taxon>Ranunculales</taxon>
        <taxon>Circaeasteraceae</taxon>
        <taxon>Kingdonia</taxon>
    </lineage>
</organism>
<protein>
    <submittedName>
        <fullName evidence="1">Uncharacterized protein</fullName>
    </submittedName>
</protein>
<dbReference type="EMBL" id="JACGCM010000768">
    <property type="protein sequence ID" value="KAF6166932.1"/>
    <property type="molecule type" value="Genomic_DNA"/>
</dbReference>
<evidence type="ECO:0000313" key="2">
    <source>
        <dbReference type="Proteomes" id="UP000541444"/>
    </source>
</evidence>
<dbReference type="AlphaFoldDB" id="A0A7J7NIX9"/>
<keyword evidence="2" id="KW-1185">Reference proteome</keyword>
<gene>
    <name evidence="1" type="ORF">GIB67_037445</name>
</gene>
<reference evidence="1 2" key="1">
    <citation type="journal article" date="2020" name="IScience">
        <title>Genome Sequencing of the Endangered Kingdonia uniflora (Circaeasteraceae, Ranunculales) Reveals Potential Mechanisms of Evolutionary Specialization.</title>
        <authorList>
            <person name="Sun Y."/>
            <person name="Deng T."/>
            <person name="Zhang A."/>
            <person name="Moore M.J."/>
            <person name="Landis J.B."/>
            <person name="Lin N."/>
            <person name="Zhang H."/>
            <person name="Zhang X."/>
            <person name="Huang J."/>
            <person name="Zhang X."/>
            <person name="Sun H."/>
            <person name="Wang H."/>
        </authorList>
    </citation>
    <scope>NUCLEOTIDE SEQUENCE [LARGE SCALE GENOMIC DNA]</scope>
    <source>
        <strain evidence="1">TB1705</strain>
        <tissue evidence="1">Leaf</tissue>
    </source>
</reference>
<name>A0A7J7NIX9_9MAGN</name>
<proteinExistence type="predicted"/>
<accession>A0A7J7NIX9</accession>
<sequence>MLELCLEICTTCIFGPLVYKENLCYFVSHLLVSLTFERLGFEETPLKLEKLERSL</sequence>
<dbReference type="Proteomes" id="UP000541444">
    <property type="component" value="Unassembled WGS sequence"/>
</dbReference>
<evidence type="ECO:0000313" key="1">
    <source>
        <dbReference type="EMBL" id="KAF6166932.1"/>
    </source>
</evidence>